<dbReference type="EMBL" id="JBHMDM010000007">
    <property type="protein sequence ID" value="MFB9377737.1"/>
    <property type="molecule type" value="Genomic_DNA"/>
</dbReference>
<feature type="chain" id="PRO_5045965543" description="cytochrome-c oxidase" evidence="18">
    <location>
        <begin position="20"/>
        <end position="300"/>
    </location>
</feature>
<dbReference type="PROSITE" id="PS50857">
    <property type="entry name" value="COX2_CUA"/>
    <property type="match status" value="1"/>
</dbReference>
<evidence type="ECO:0000256" key="8">
    <source>
        <dbReference type="ARBA" id="ARBA00022967"/>
    </source>
</evidence>
<protein>
    <recommendedName>
        <fullName evidence="3">cytochrome-c oxidase</fullName>
        <ecNumber evidence="3">7.1.1.9</ecNumber>
    </recommendedName>
    <alternativeName>
        <fullName evidence="14">Cytochrome aa3 subunit 2</fullName>
    </alternativeName>
</protein>
<dbReference type="InterPro" id="IPR014222">
    <property type="entry name" value="Cyt_c_oxidase_su2"/>
</dbReference>
<dbReference type="InterPro" id="IPR008972">
    <property type="entry name" value="Cupredoxin"/>
</dbReference>
<evidence type="ECO:0000256" key="15">
    <source>
        <dbReference type="ARBA" id="ARBA00047816"/>
    </source>
</evidence>
<comment type="similarity">
    <text evidence="2">Belongs to the cytochrome c oxidase subunit 2 family.</text>
</comment>
<dbReference type="SUPFAM" id="SSF81464">
    <property type="entry name" value="Cytochrome c oxidase subunit II-like, transmembrane region"/>
    <property type="match status" value="1"/>
</dbReference>
<dbReference type="InterPro" id="IPR002429">
    <property type="entry name" value="CcO_II-like_C"/>
</dbReference>
<dbReference type="Gene3D" id="2.60.40.420">
    <property type="entry name" value="Cupredoxins - blue copper proteins"/>
    <property type="match status" value="1"/>
</dbReference>
<dbReference type="RefSeq" id="WP_380137933.1">
    <property type="nucleotide sequence ID" value="NZ_JBHLUI010000008.1"/>
</dbReference>
<dbReference type="SUPFAM" id="SSF49503">
    <property type="entry name" value="Cupredoxins"/>
    <property type="match status" value="1"/>
</dbReference>
<keyword evidence="11" id="KW-0186">Copper</keyword>
<evidence type="ECO:0000256" key="4">
    <source>
        <dbReference type="ARBA" id="ARBA00022448"/>
    </source>
</evidence>
<evidence type="ECO:0000256" key="18">
    <source>
        <dbReference type="SAM" id="SignalP"/>
    </source>
</evidence>
<keyword evidence="7" id="KW-0479">Metal-binding</keyword>
<keyword evidence="21" id="KW-1185">Reference proteome</keyword>
<keyword evidence="4" id="KW-0813">Transport</keyword>
<evidence type="ECO:0000256" key="9">
    <source>
        <dbReference type="ARBA" id="ARBA00022982"/>
    </source>
</evidence>
<evidence type="ECO:0000256" key="5">
    <source>
        <dbReference type="ARBA" id="ARBA00022660"/>
    </source>
</evidence>
<name>A0ABV5LUI2_9ACTN</name>
<dbReference type="PRINTS" id="PR01166">
    <property type="entry name" value="CYCOXIDASEII"/>
</dbReference>
<evidence type="ECO:0000256" key="6">
    <source>
        <dbReference type="ARBA" id="ARBA00022692"/>
    </source>
</evidence>
<accession>A0ABV5LUI2</accession>
<gene>
    <name evidence="20" type="primary">coxB</name>
    <name evidence="20" type="ORF">ACFFVI_12240</name>
</gene>
<keyword evidence="12 17" id="KW-0472">Membrane</keyword>
<evidence type="ECO:0000256" key="7">
    <source>
        <dbReference type="ARBA" id="ARBA00022723"/>
    </source>
</evidence>
<evidence type="ECO:0000256" key="17">
    <source>
        <dbReference type="SAM" id="Phobius"/>
    </source>
</evidence>
<evidence type="ECO:0000256" key="16">
    <source>
        <dbReference type="SAM" id="MobiDB-lite"/>
    </source>
</evidence>
<dbReference type="InterPro" id="IPR045187">
    <property type="entry name" value="CcO_II"/>
</dbReference>
<comment type="caution">
    <text evidence="20">The sequence shown here is derived from an EMBL/GenBank/DDBJ whole genome shotgun (WGS) entry which is preliminary data.</text>
</comment>
<feature type="region of interest" description="Disordered" evidence="16">
    <location>
        <begin position="279"/>
        <end position="300"/>
    </location>
</feature>
<dbReference type="Gene3D" id="1.10.287.90">
    <property type="match status" value="1"/>
</dbReference>
<evidence type="ECO:0000256" key="13">
    <source>
        <dbReference type="ARBA" id="ARBA00024688"/>
    </source>
</evidence>
<comment type="function">
    <text evidence="13">Subunits I and II form the functional core of the enzyme complex. Electrons originating in cytochrome c are transferred via heme a and Cu(A) to the binuclear center formed by heme a3 and Cu(B).</text>
</comment>
<keyword evidence="5" id="KW-0679">Respiratory chain</keyword>
<dbReference type="PROSITE" id="PS00078">
    <property type="entry name" value="COX2"/>
    <property type="match status" value="1"/>
</dbReference>
<dbReference type="Proteomes" id="UP001589748">
    <property type="component" value="Unassembled WGS sequence"/>
</dbReference>
<comment type="catalytic activity">
    <reaction evidence="15">
        <text>4 Fe(II)-[cytochrome c] + O2 + 8 H(+)(in) = 4 Fe(III)-[cytochrome c] + 2 H2O + 4 H(+)(out)</text>
        <dbReference type="Rhea" id="RHEA:11436"/>
        <dbReference type="Rhea" id="RHEA-COMP:10350"/>
        <dbReference type="Rhea" id="RHEA-COMP:14399"/>
        <dbReference type="ChEBI" id="CHEBI:15377"/>
        <dbReference type="ChEBI" id="CHEBI:15378"/>
        <dbReference type="ChEBI" id="CHEBI:15379"/>
        <dbReference type="ChEBI" id="CHEBI:29033"/>
        <dbReference type="ChEBI" id="CHEBI:29034"/>
        <dbReference type="EC" id="7.1.1.9"/>
    </reaction>
</comment>
<keyword evidence="10 17" id="KW-1133">Transmembrane helix</keyword>
<organism evidence="20 21">
    <name type="scientific">Kineococcus gynurae</name>
    <dbReference type="NCBI Taxonomy" id="452979"/>
    <lineage>
        <taxon>Bacteria</taxon>
        <taxon>Bacillati</taxon>
        <taxon>Actinomycetota</taxon>
        <taxon>Actinomycetes</taxon>
        <taxon>Kineosporiales</taxon>
        <taxon>Kineosporiaceae</taxon>
        <taxon>Kineococcus</taxon>
    </lineage>
</organism>
<keyword evidence="18" id="KW-0732">Signal</keyword>
<dbReference type="NCBIfam" id="TIGR02866">
    <property type="entry name" value="CoxB"/>
    <property type="match status" value="1"/>
</dbReference>
<dbReference type="InterPro" id="IPR036257">
    <property type="entry name" value="Cyt_c_oxidase_su2_TM_sf"/>
</dbReference>
<dbReference type="Pfam" id="PF00116">
    <property type="entry name" value="COX2"/>
    <property type="match status" value="1"/>
</dbReference>
<proteinExistence type="inferred from homology"/>
<dbReference type="CDD" id="cd13919">
    <property type="entry name" value="CuRO_HCO_II_like_5"/>
    <property type="match status" value="1"/>
</dbReference>
<feature type="domain" description="Cytochrome oxidase subunit II copper A binding" evidence="19">
    <location>
        <begin position="125"/>
        <end position="258"/>
    </location>
</feature>
<evidence type="ECO:0000256" key="2">
    <source>
        <dbReference type="ARBA" id="ARBA00007866"/>
    </source>
</evidence>
<reference evidence="20 21" key="1">
    <citation type="submission" date="2024-09" db="EMBL/GenBank/DDBJ databases">
        <authorList>
            <person name="Sun Q."/>
            <person name="Mori K."/>
        </authorList>
    </citation>
    <scope>NUCLEOTIDE SEQUENCE [LARGE SCALE GENOMIC DNA]</scope>
    <source>
        <strain evidence="20 21">TISTR 1856</strain>
    </source>
</reference>
<evidence type="ECO:0000256" key="11">
    <source>
        <dbReference type="ARBA" id="ARBA00023008"/>
    </source>
</evidence>
<evidence type="ECO:0000256" key="10">
    <source>
        <dbReference type="ARBA" id="ARBA00022989"/>
    </source>
</evidence>
<dbReference type="PANTHER" id="PTHR22888">
    <property type="entry name" value="CYTOCHROME C OXIDASE, SUBUNIT II"/>
    <property type="match status" value="1"/>
</dbReference>
<dbReference type="PANTHER" id="PTHR22888:SF9">
    <property type="entry name" value="CYTOCHROME C OXIDASE SUBUNIT 2"/>
    <property type="match status" value="1"/>
</dbReference>
<sequence length="300" mass="33089">MSGALLGATTLLLSSCASAEFPEASLRNGFLPDVSVGATDMTQRMQNLWNGSWIAALATGLLVWGLTIWVVIAYRRRKGDPELPPQVRYNMPIEILYTIVPVMMVGVLFYYTARDQAAIIDRDEPTDVTVQIVGKKWSWDFNYLDTDQRTPLVYDTGRQADLSGQPGVEENLPTLYLPVDETVRFQIFSRDVIHSFWIPAFLFKMDMIPGDPSSFVITPTKEGTFQGKCAELCGEYHSEMLFNVEVVSQAEYQQHLQELAARGQTGGLPTGLAGAIEREHQGDTDADADLGVDASQGGGN</sequence>
<evidence type="ECO:0000256" key="12">
    <source>
        <dbReference type="ARBA" id="ARBA00023136"/>
    </source>
</evidence>
<keyword evidence="6 17" id="KW-0812">Transmembrane</keyword>
<keyword evidence="8" id="KW-1278">Translocase</keyword>
<evidence type="ECO:0000256" key="14">
    <source>
        <dbReference type="ARBA" id="ARBA00031399"/>
    </source>
</evidence>
<evidence type="ECO:0000259" key="19">
    <source>
        <dbReference type="PROSITE" id="PS50857"/>
    </source>
</evidence>
<evidence type="ECO:0000256" key="1">
    <source>
        <dbReference type="ARBA" id="ARBA00004141"/>
    </source>
</evidence>
<feature type="transmembrane region" description="Helical" evidence="17">
    <location>
        <begin position="53"/>
        <end position="74"/>
    </location>
</feature>
<dbReference type="EC" id="7.1.1.9" evidence="3"/>
<evidence type="ECO:0000313" key="20">
    <source>
        <dbReference type="EMBL" id="MFB9377737.1"/>
    </source>
</evidence>
<keyword evidence="9" id="KW-0249">Electron transport</keyword>
<evidence type="ECO:0000256" key="3">
    <source>
        <dbReference type="ARBA" id="ARBA00012949"/>
    </source>
</evidence>
<dbReference type="InterPro" id="IPR001505">
    <property type="entry name" value="Copper_CuA"/>
</dbReference>
<feature type="signal peptide" evidence="18">
    <location>
        <begin position="1"/>
        <end position="19"/>
    </location>
</feature>
<comment type="subcellular location">
    <subcellularLocation>
        <location evidence="1">Membrane</location>
        <topology evidence="1">Multi-pass membrane protein</topology>
    </subcellularLocation>
</comment>
<evidence type="ECO:0000313" key="21">
    <source>
        <dbReference type="Proteomes" id="UP001589748"/>
    </source>
</evidence>
<feature type="transmembrane region" description="Helical" evidence="17">
    <location>
        <begin position="95"/>
        <end position="113"/>
    </location>
</feature>